<dbReference type="AlphaFoldDB" id="A0A3R7Q487"/>
<reference evidence="1 2" key="2">
    <citation type="submission" date="2019-01" db="EMBL/GenBank/DDBJ databases">
        <title>The decoding of complex shrimp genome reveals the adaptation for benthos swimmer, frequently molting mechanism and breeding impact on genome.</title>
        <authorList>
            <person name="Sun Y."/>
            <person name="Gao Y."/>
            <person name="Yu Y."/>
        </authorList>
    </citation>
    <scope>NUCLEOTIDE SEQUENCE [LARGE SCALE GENOMIC DNA]</scope>
    <source>
        <tissue evidence="1">Muscle</tissue>
    </source>
</reference>
<dbReference type="STRING" id="6689.A0A3R7Q487"/>
<accession>A0A3R7Q487</accession>
<keyword evidence="2" id="KW-1185">Reference proteome</keyword>
<dbReference type="EMBL" id="QCYY01000206">
    <property type="protein sequence ID" value="ROT85710.1"/>
    <property type="molecule type" value="Genomic_DNA"/>
</dbReference>
<protein>
    <submittedName>
        <fullName evidence="1">Uncharacterized protein</fullName>
    </submittedName>
</protein>
<evidence type="ECO:0000313" key="1">
    <source>
        <dbReference type="EMBL" id="ROT85710.1"/>
    </source>
</evidence>
<name>A0A3R7Q487_PENVA</name>
<sequence length="542" mass="58339">MRGRPGEVLSFQCPTFSPPPSPLNFNSLYRARFPFLSSPLLLSPPFSFALSSPLPSPFLFFFLPPLSFLSFLPSFISLSLFSLSLPSLFLTPSSLFSLSLSRPHSHFSLTSLSLTFPLTVLSLYPQPLTPSPPYFFILSPFLFTSLHLNHSDLSASKLLPLLFSHHPPSPSLFLTSPLTPSPPSVSPNLPYSPSHYHPPPYLPSTSALSLSPLPINLLSPFLPTVPFKAFSSRSPPSPLSPLSSPPLSLASFCGLTIPFQTPHNPNLSHSFPLTLSPSLPPLALSHLVSFCPLSPLSLLSLLLLLSRSPSLSSLPLPSLPSFPSPLSPFLLPSPSPSLPLSPSPLFSSLISLSPLFNNPLSLSLPLSLTPSRLTTPSLLLSHYSPCSTIPFPSPSSLFGPSRTLSLSPLPGSPSLSRSLASPPFPSPHPLLLSFFSSSASQLSLSPRPSSSLSPFPHPLRLSRSQLPFLHPRYSIPLPLAALSLVLSSPHLASLSFSLLSPSFFLHSLPFLSHSHIYSLYLSTLPPHTLPTTPAKRAINRKT</sequence>
<comment type="caution">
    <text evidence="1">The sequence shown here is derived from an EMBL/GenBank/DDBJ whole genome shotgun (WGS) entry which is preliminary data.</text>
</comment>
<proteinExistence type="predicted"/>
<gene>
    <name evidence="1" type="ORF">C7M84_008421</name>
</gene>
<dbReference type="Proteomes" id="UP000283509">
    <property type="component" value="Unassembled WGS sequence"/>
</dbReference>
<evidence type="ECO:0000313" key="2">
    <source>
        <dbReference type="Proteomes" id="UP000283509"/>
    </source>
</evidence>
<reference evidence="1 2" key="1">
    <citation type="submission" date="2018-04" db="EMBL/GenBank/DDBJ databases">
        <authorList>
            <person name="Zhang X."/>
            <person name="Yuan J."/>
            <person name="Li F."/>
            <person name="Xiang J."/>
        </authorList>
    </citation>
    <scope>NUCLEOTIDE SEQUENCE [LARGE SCALE GENOMIC DNA]</scope>
    <source>
        <tissue evidence="1">Muscle</tissue>
    </source>
</reference>
<organism evidence="1 2">
    <name type="scientific">Penaeus vannamei</name>
    <name type="common">Whiteleg shrimp</name>
    <name type="synonym">Litopenaeus vannamei</name>
    <dbReference type="NCBI Taxonomy" id="6689"/>
    <lineage>
        <taxon>Eukaryota</taxon>
        <taxon>Metazoa</taxon>
        <taxon>Ecdysozoa</taxon>
        <taxon>Arthropoda</taxon>
        <taxon>Crustacea</taxon>
        <taxon>Multicrustacea</taxon>
        <taxon>Malacostraca</taxon>
        <taxon>Eumalacostraca</taxon>
        <taxon>Eucarida</taxon>
        <taxon>Decapoda</taxon>
        <taxon>Dendrobranchiata</taxon>
        <taxon>Penaeoidea</taxon>
        <taxon>Penaeidae</taxon>
        <taxon>Penaeus</taxon>
    </lineage>
</organism>